<evidence type="ECO:0000313" key="3">
    <source>
        <dbReference type="Proteomes" id="UP001500469"/>
    </source>
</evidence>
<dbReference type="InterPro" id="IPR043129">
    <property type="entry name" value="ATPase_NBD"/>
</dbReference>
<dbReference type="SUPFAM" id="SSF53067">
    <property type="entry name" value="Actin-like ATPase domain"/>
    <property type="match status" value="1"/>
</dbReference>
<organism evidence="2 3">
    <name type="scientific">Algoriphagus jejuensis</name>
    <dbReference type="NCBI Taxonomy" id="419934"/>
    <lineage>
        <taxon>Bacteria</taxon>
        <taxon>Pseudomonadati</taxon>
        <taxon>Bacteroidota</taxon>
        <taxon>Cytophagia</taxon>
        <taxon>Cytophagales</taxon>
        <taxon>Cyclobacteriaceae</taxon>
        <taxon>Algoriphagus</taxon>
    </lineage>
</organism>
<dbReference type="InterPro" id="IPR000600">
    <property type="entry name" value="ROK"/>
</dbReference>
<dbReference type="Pfam" id="PF00480">
    <property type="entry name" value="ROK"/>
    <property type="match status" value="1"/>
</dbReference>
<protein>
    <recommendedName>
        <fullName evidence="4">Glucokinase</fullName>
    </recommendedName>
</protein>
<comment type="similarity">
    <text evidence="1">Belongs to the ROK (NagC/XylR) family.</text>
</comment>
<reference evidence="2 3" key="1">
    <citation type="journal article" date="2019" name="Int. J. Syst. Evol. Microbiol.">
        <title>The Global Catalogue of Microorganisms (GCM) 10K type strain sequencing project: providing services to taxonomists for standard genome sequencing and annotation.</title>
        <authorList>
            <consortium name="The Broad Institute Genomics Platform"/>
            <consortium name="The Broad Institute Genome Sequencing Center for Infectious Disease"/>
            <person name="Wu L."/>
            <person name="Ma J."/>
        </authorList>
    </citation>
    <scope>NUCLEOTIDE SEQUENCE [LARGE SCALE GENOMIC DNA]</scope>
    <source>
        <strain evidence="2 3">JCM 16112</strain>
    </source>
</reference>
<evidence type="ECO:0000256" key="1">
    <source>
        <dbReference type="ARBA" id="ARBA00006479"/>
    </source>
</evidence>
<dbReference type="Gene3D" id="3.30.420.40">
    <property type="match status" value="3"/>
</dbReference>
<dbReference type="CDD" id="cd23763">
    <property type="entry name" value="ASKHA_ATPase_ROK"/>
    <property type="match status" value="1"/>
</dbReference>
<accession>A0ABN1N5A9</accession>
<evidence type="ECO:0008006" key="4">
    <source>
        <dbReference type="Google" id="ProtNLM"/>
    </source>
</evidence>
<sequence>MTTYGFDIGGSHISGAQIAWDGVSAKISAFHEGDVDTYRSVEEIIADWTAVIRQSVGLRTEIRVGIAMPGPYDYPNGVSLIKDQGKMKSLYGLSVKNLLAESLKIDPVRIVFVNDAEAFLLGESLAGAGRGFDNSIGLTLGTGLGSAFKIGAQVTDAKLWTASFRDGIAEDYLGTGWFKQYASAQFGITISGLKDLLFGDFDPEIVGKIMTEFGRTLGEFLSPYIVKMNCQGVVIGGKIARAETHFLPHTHAYLESVGCPVQIRISALEEKAAMIGACHPFLAGITAD</sequence>
<keyword evidence="3" id="KW-1185">Reference proteome</keyword>
<dbReference type="PANTHER" id="PTHR18964:SF149">
    <property type="entry name" value="BIFUNCTIONAL UDP-N-ACETYLGLUCOSAMINE 2-EPIMERASE_N-ACETYLMANNOSAMINE KINASE"/>
    <property type="match status" value="1"/>
</dbReference>
<dbReference type="Proteomes" id="UP001500469">
    <property type="component" value="Unassembled WGS sequence"/>
</dbReference>
<name>A0ABN1N5A9_9BACT</name>
<gene>
    <name evidence="2" type="ORF">GCM10009119_40220</name>
</gene>
<proteinExistence type="inferred from homology"/>
<dbReference type="EMBL" id="BAAAFI010000048">
    <property type="protein sequence ID" value="GAA0881052.1"/>
    <property type="molecule type" value="Genomic_DNA"/>
</dbReference>
<comment type="caution">
    <text evidence="2">The sequence shown here is derived from an EMBL/GenBank/DDBJ whole genome shotgun (WGS) entry which is preliminary data.</text>
</comment>
<evidence type="ECO:0000313" key="2">
    <source>
        <dbReference type="EMBL" id="GAA0881052.1"/>
    </source>
</evidence>
<dbReference type="PANTHER" id="PTHR18964">
    <property type="entry name" value="ROK (REPRESSOR, ORF, KINASE) FAMILY"/>
    <property type="match status" value="1"/>
</dbReference>